<gene>
    <name evidence="1" type="ORF">XBLMG947_3543</name>
</gene>
<sequence length="33" mass="3450">MGTTQPRLSAGSGRADTLDTLFRQMLAPDAASI</sequence>
<dbReference type="Proteomes" id="UP000092503">
    <property type="component" value="Unassembled WGS sequence"/>
</dbReference>
<reference evidence="1 2" key="1">
    <citation type="submission" date="2016-06" db="EMBL/GenBank/DDBJ databases">
        <authorList>
            <person name="Kjaerup R.B."/>
            <person name="Dalgaard T.S."/>
            <person name="Juul-Madsen H.R."/>
        </authorList>
    </citation>
    <scope>NUCLEOTIDE SEQUENCE [LARGE SCALE GENOMIC DNA]</scope>
    <source>
        <strain evidence="1">LMG947</strain>
    </source>
</reference>
<evidence type="ECO:0000313" key="1">
    <source>
        <dbReference type="EMBL" id="SBV52745.1"/>
    </source>
</evidence>
<dbReference type="STRING" id="56449.XBLMG947_3543"/>
<evidence type="ECO:0000313" key="2">
    <source>
        <dbReference type="Proteomes" id="UP000092503"/>
    </source>
</evidence>
<proteinExistence type="predicted"/>
<protein>
    <submittedName>
        <fullName evidence="1">Uncharacterized protein</fullName>
    </submittedName>
</protein>
<name>A0A1C3NQS9_9XANT</name>
<organism evidence="1 2">
    <name type="scientific">Xanthomonas bromi</name>
    <dbReference type="NCBI Taxonomy" id="56449"/>
    <lineage>
        <taxon>Bacteria</taxon>
        <taxon>Pseudomonadati</taxon>
        <taxon>Pseudomonadota</taxon>
        <taxon>Gammaproteobacteria</taxon>
        <taxon>Lysobacterales</taxon>
        <taxon>Lysobacteraceae</taxon>
        <taxon>Xanthomonas</taxon>
    </lineage>
</organism>
<dbReference type="EMBL" id="FLTX01000062">
    <property type="protein sequence ID" value="SBV52745.1"/>
    <property type="molecule type" value="Genomic_DNA"/>
</dbReference>
<accession>A0A1C3NQS9</accession>
<dbReference type="AlphaFoldDB" id="A0A1C3NQS9"/>